<keyword evidence="1" id="KW-0732">Signal</keyword>
<evidence type="ECO:0000313" key="2">
    <source>
        <dbReference type="EMBL" id="KAF2660767.1"/>
    </source>
</evidence>
<organism evidence="2 3">
    <name type="scientific">Lophiostoma macrostomum CBS 122681</name>
    <dbReference type="NCBI Taxonomy" id="1314788"/>
    <lineage>
        <taxon>Eukaryota</taxon>
        <taxon>Fungi</taxon>
        <taxon>Dikarya</taxon>
        <taxon>Ascomycota</taxon>
        <taxon>Pezizomycotina</taxon>
        <taxon>Dothideomycetes</taxon>
        <taxon>Pleosporomycetidae</taxon>
        <taxon>Pleosporales</taxon>
        <taxon>Lophiostomataceae</taxon>
        <taxon>Lophiostoma</taxon>
    </lineage>
</organism>
<gene>
    <name evidence="2" type="ORF">K491DRAFT_687891</name>
</gene>
<reference evidence="2" key="1">
    <citation type="journal article" date="2020" name="Stud. Mycol.">
        <title>101 Dothideomycetes genomes: a test case for predicting lifestyles and emergence of pathogens.</title>
        <authorList>
            <person name="Haridas S."/>
            <person name="Albert R."/>
            <person name="Binder M."/>
            <person name="Bloem J."/>
            <person name="Labutti K."/>
            <person name="Salamov A."/>
            <person name="Andreopoulos B."/>
            <person name="Baker S."/>
            <person name="Barry K."/>
            <person name="Bills G."/>
            <person name="Bluhm B."/>
            <person name="Cannon C."/>
            <person name="Castanera R."/>
            <person name="Culley D."/>
            <person name="Daum C."/>
            <person name="Ezra D."/>
            <person name="Gonzalez J."/>
            <person name="Henrissat B."/>
            <person name="Kuo A."/>
            <person name="Liang C."/>
            <person name="Lipzen A."/>
            <person name="Lutzoni F."/>
            <person name="Magnuson J."/>
            <person name="Mondo S."/>
            <person name="Nolan M."/>
            <person name="Ohm R."/>
            <person name="Pangilinan J."/>
            <person name="Park H.-J."/>
            <person name="Ramirez L."/>
            <person name="Alfaro M."/>
            <person name="Sun H."/>
            <person name="Tritt A."/>
            <person name="Yoshinaga Y."/>
            <person name="Zwiers L.-H."/>
            <person name="Turgeon B."/>
            <person name="Goodwin S."/>
            <person name="Spatafora J."/>
            <person name="Crous P."/>
            <person name="Grigoriev I."/>
        </authorList>
    </citation>
    <scope>NUCLEOTIDE SEQUENCE</scope>
    <source>
        <strain evidence="2">CBS 122681</strain>
    </source>
</reference>
<dbReference type="EMBL" id="MU004297">
    <property type="protein sequence ID" value="KAF2660767.1"/>
    <property type="molecule type" value="Genomic_DNA"/>
</dbReference>
<feature type="chain" id="PRO_5025608161" evidence="1">
    <location>
        <begin position="27"/>
        <end position="70"/>
    </location>
</feature>
<evidence type="ECO:0000256" key="1">
    <source>
        <dbReference type="SAM" id="SignalP"/>
    </source>
</evidence>
<evidence type="ECO:0000313" key="3">
    <source>
        <dbReference type="Proteomes" id="UP000799324"/>
    </source>
</evidence>
<proteinExistence type="predicted"/>
<protein>
    <submittedName>
        <fullName evidence="2">Uncharacterized protein</fullName>
    </submittedName>
</protein>
<feature type="signal peptide" evidence="1">
    <location>
        <begin position="1"/>
        <end position="26"/>
    </location>
</feature>
<dbReference type="AlphaFoldDB" id="A0A6A6TNI0"/>
<accession>A0A6A6TNI0</accession>
<dbReference type="Proteomes" id="UP000799324">
    <property type="component" value="Unassembled WGS sequence"/>
</dbReference>
<keyword evidence="3" id="KW-1185">Reference proteome</keyword>
<name>A0A6A6TNI0_9PLEO</name>
<sequence>MQNSPANLGSLLRLLSASILQTRALARSHGSARLLPSGYTAALKTTGNLKPSLQSSNAYCRPTIHRLQNY</sequence>